<organism evidence="1 2">
    <name type="scientific">Cyprinus carpio</name>
    <name type="common">Common carp</name>
    <dbReference type="NCBI Taxonomy" id="7962"/>
    <lineage>
        <taxon>Eukaryota</taxon>
        <taxon>Metazoa</taxon>
        <taxon>Chordata</taxon>
        <taxon>Craniata</taxon>
        <taxon>Vertebrata</taxon>
        <taxon>Euteleostomi</taxon>
        <taxon>Actinopterygii</taxon>
        <taxon>Neopterygii</taxon>
        <taxon>Teleostei</taxon>
        <taxon>Ostariophysi</taxon>
        <taxon>Cypriniformes</taxon>
        <taxon>Cyprinidae</taxon>
        <taxon>Cyprininae</taxon>
        <taxon>Cyprinus</taxon>
    </lineage>
</organism>
<evidence type="ECO:0008006" key="3">
    <source>
        <dbReference type="Google" id="ProtNLM"/>
    </source>
</evidence>
<reference evidence="1" key="1">
    <citation type="submission" date="2025-08" db="UniProtKB">
        <authorList>
            <consortium name="Ensembl"/>
        </authorList>
    </citation>
    <scope>IDENTIFICATION</scope>
</reference>
<protein>
    <recommendedName>
        <fullName evidence="3">Transposase</fullName>
    </recommendedName>
</protein>
<accession>A0A8C2ANV4</accession>
<dbReference type="AlphaFoldDB" id="A0A8C2ANV4"/>
<dbReference type="Proteomes" id="UP000694700">
    <property type="component" value="Unplaced"/>
</dbReference>
<proteinExistence type="predicted"/>
<evidence type="ECO:0000313" key="1">
    <source>
        <dbReference type="Ensembl" id="ENSCCRP00015106948.1"/>
    </source>
</evidence>
<dbReference type="Ensembl" id="ENSCCRT00015110350.1">
    <property type="protein sequence ID" value="ENSCCRP00015106948.1"/>
    <property type="gene ID" value="ENSCCRG00015042582.1"/>
</dbReference>
<evidence type="ECO:0000313" key="2">
    <source>
        <dbReference type="Proteomes" id="UP000694700"/>
    </source>
</evidence>
<sequence length="88" mass="10221">NMIKQLQQWVAKNPRVTSKQLMAFLVLANESTIRRTLNNHGVQLVSRRLYKKTIAACLQLAKDHVKWMVRDQPFCTEEWAKAPTSHCT</sequence>
<name>A0A8C2ANV4_CYPCA</name>